<dbReference type="AlphaFoldDB" id="A0AAD8DUW7"/>
<evidence type="ECO:0000313" key="1">
    <source>
        <dbReference type="EMBL" id="KAJ8717957.1"/>
    </source>
</evidence>
<evidence type="ECO:0000313" key="5">
    <source>
        <dbReference type="Proteomes" id="UP001231518"/>
    </source>
</evidence>
<dbReference type="Proteomes" id="UP001231518">
    <property type="component" value="Chromosome 18"/>
</dbReference>
<organism evidence="2 5">
    <name type="scientific">Mythimna separata</name>
    <name type="common">Oriental armyworm</name>
    <name type="synonym">Pseudaletia separata</name>
    <dbReference type="NCBI Taxonomy" id="271217"/>
    <lineage>
        <taxon>Eukaryota</taxon>
        <taxon>Metazoa</taxon>
        <taxon>Ecdysozoa</taxon>
        <taxon>Arthropoda</taxon>
        <taxon>Hexapoda</taxon>
        <taxon>Insecta</taxon>
        <taxon>Pterygota</taxon>
        <taxon>Neoptera</taxon>
        <taxon>Endopterygota</taxon>
        <taxon>Lepidoptera</taxon>
        <taxon>Glossata</taxon>
        <taxon>Ditrysia</taxon>
        <taxon>Noctuoidea</taxon>
        <taxon>Noctuidae</taxon>
        <taxon>Noctuinae</taxon>
        <taxon>Hadenini</taxon>
        <taxon>Mythimna</taxon>
    </lineage>
</organism>
<name>A0AAD8DUW7_MYTSE</name>
<gene>
    <name evidence="3" type="ORF">PYW07_004632</name>
    <name evidence="1" type="ORF">PYW07_005887</name>
    <name evidence="4" type="ORF">PYW07_006899</name>
    <name evidence="2" type="ORF">PYW07_015948</name>
</gene>
<protein>
    <recommendedName>
        <fullName evidence="6">Nucleic-acid-binding protein from mobile element jockey</fullName>
    </recommendedName>
</protein>
<sequence length="212" mass="23951">MKRDADRKLVPLTTVAITFSSTTLPKYVFINLFRYQVNTYIPPLVQCYKCFKFNHSAKICRSEQMCSSCSGNHLYKECLTDTLLCINCGGAHLAISRDCPIKKKKLEEKRNLIVNQHRTFASIVKDDNNFPVLKSKPVHKIVNNSDNIVNDSTFLNKKSNVVVEKNNEIEKIANNEIILNAIVKSLVALANSTGTEPMTLNKIKDVFLSNLL</sequence>
<comment type="caution">
    <text evidence="2">The sequence shown here is derived from an EMBL/GenBank/DDBJ whole genome shotgun (WGS) entry which is preliminary data.</text>
</comment>
<dbReference type="EMBL" id="JARGEI010000002">
    <property type="protein sequence ID" value="KAJ8735279.1"/>
    <property type="molecule type" value="Genomic_DNA"/>
</dbReference>
<dbReference type="EMBL" id="JARGEI010000016">
    <property type="protein sequence ID" value="KAJ8717957.1"/>
    <property type="molecule type" value="Genomic_DNA"/>
</dbReference>
<dbReference type="Proteomes" id="UP001231518">
    <property type="component" value="Chromosome 2"/>
</dbReference>
<dbReference type="EMBL" id="JARGEI010000005">
    <property type="protein sequence ID" value="KAJ8731468.1"/>
    <property type="molecule type" value="Genomic_DNA"/>
</dbReference>
<dbReference type="Proteomes" id="UP001231518">
    <property type="component" value="Chromosome 7"/>
</dbReference>
<evidence type="ECO:0000313" key="2">
    <source>
        <dbReference type="EMBL" id="KAJ8724990.1"/>
    </source>
</evidence>
<proteinExistence type="predicted"/>
<accession>A0AAD8DUW7</accession>
<evidence type="ECO:0008006" key="6">
    <source>
        <dbReference type="Google" id="ProtNLM"/>
    </source>
</evidence>
<evidence type="ECO:0000313" key="4">
    <source>
        <dbReference type="EMBL" id="KAJ8735279.1"/>
    </source>
</evidence>
<dbReference type="Proteomes" id="UP001231518">
    <property type="component" value="Chromosome 16"/>
</dbReference>
<evidence type="ECO:0000313" key="3">
    <source>
        <dbReference type="EMBL" id="KAJ8731468.1"/>
    </source>
</evidence>
<keyword evidence="5" id="KW-1185">Reference proteome</keyword>
<reference evidence="2" key="1">
    <citation type="submission" date="2023-03" db="EMBL/GenBank/DDBJ databases">
        <title>Chromosome-level genomes of two armyworms, Mythimna separata and Mythimna loreyi, provide insights into the biosynthesis and reception of sex pheromones.</title>
        <authorList>
            <person name="Zhao H."/>
        </authorList>
    </citation>
    <scope>NUCLEOTIDE SEQUENCE</scope>
    <source>
        <strain evidence="2">BeijingLab</strain>
        <tissue evidence="2">Pupa</tissue>
    </source>
</reference>
<dbReference type="EMBL" id="JARGEI010000010">
    <property type="protein sequence ID" value="KAJ8724990.1"/>
    <property type="molecule type" value="Genomic_DNA"/>
</dbReference>